<gene>
    <name evidence="2" type="ORF">WMSIL1_LOCUS13874</name>
</gene>
<name>A0A564ZB87_HYMDI</name>
<feature type="domain" description="DUF5727" evidence="1">
    <location>
        <begin position="45"/>
        <end position="161"/>
    </location>
</feature>
<dbReference type="Proteomes" id="UP000321570">
    <property type="component" value="Unassembled WGS sequence"/>
</dbReference>
<reference evidence="2 3" key="1">
    <citation type="submission" date="2019-07" db="EMBL/GenBank/DDBJ databases">
        <authorList>
            <person name="Jastrzebski P J."/>
            <person name="Paukszto L."/>
            <person name="Jastrzebski P J."/>
        </authorList>
    </citation>
    <scope>NUCLEOTIDE SEQUENCE [LARGE SCALE GENOMIC DNA]</scope>
    <source>
        <strain evidence="2 3">WMS-il1</strain>
    </source>
</reference>
<proteinExistence type="predicted"/>
<evidence type="ECO:0000313" key="3">
    <source>
        <dbReference type="Proteomes" id="UP000321570"/>
    </source>
</evidence>
<evidence type="ECO:0000259" key="1">
    <source>
        <dbReference type="Pfam" id="PF18997"/>
    </source>
</evidence>
<keyword evidence="3" id="KW-1185">Reference proteome</keyword>
<dbReference type="AlphaFoldDB" id="A0A564ZB87"/>
<dbReference type="EMBL" id="CABIJS010000699">
    <property type="protein sequence ID" value="VUZ56138.1"/>
    <property type="molecule type" value="Genomic_DNA"/>
</dbReference>
<evidence type="ECO:0000313" key="2">
    <source>
        <dbReference type="EMBL" id="VUZ56138.1"/>
    </source>
</evidence>
<sequence length="164" mass="18529">MYFKWAHSWWANLRKSGSKRVELLTIENGNCILNGSIIGSPCEVQAGEIIVEKSIPLYRFLHGKTEENVIFAVKGTDYNGLLLNRDDSIICNWKYSIPEKGVCANLTVDEVNGLTIFNATFSKSDDIDYDTYTWRQYSHIISVHLDWTNSGEAPEVKACGKSDD</sequence>
<dbReference type="Pfam" id="PF18997">
    <property type="entry name" value="DUF5727"/>
    <property type="match status" value="1"/>
</dbReference>
<organism evidence="2 3">
    <name type="scientific">Hymenolepis diminuta</name>
    <name type="common">Rat tapeworm</name>
    <dbReference type="NCBI Taxonomy" id="6216"/>
    <lineage>
        <taxon>Eukaryota</taxon>
        <taxon>Metazoa</taxon>
        <taxon>Spiralia</taxon>
        <taxon>Lophotrochozoa</taxon>
        <taxon>Platyhelminthes</taxon>
        <taxon>Cestoda</taxon>
        <taxon>Eucestoda</taxon>
        <taxon>Cyclophyllidea</taxon>
        <taxon>Hymenolepididae</taxon>
        <taxon>Hymenolepis</taxon>
    </lineage>
</organism>
<accession>A0A564ZB87</accession>
<dbReference type="InterPro" id="IPR043785">
    <property type="entry name" value="DUF5727"/>
</dbReference>
<protein>
    <recommendedName>
        <fullName evidence="1">DUF5727 domain-containing protein</fullName>
    </recommendedName>
</protein>